<dbReference type="InterPro" id="IPR019428">
    <property type="entry name" value="7TM_GPCR_serpentine_rcpt_Str"/>
</dbReference>
<comment type="subcellular location">
    <subcellularLocation>
        <location evidence="1">Membrane</location>
    </subcellularLocation>
</comment>
<feature type="transmembrane region" description="Helical" evidence="8">
    <location>
        <begin position="37"/>
        <end position="61"/>
    </location>
</feature>
<feature type="transmembrane region" description="Helical" evidence="8">
    <location>
        <begin position="235"/>
        <end position="255"/>
    </location>
</feature>
<dbReference type="InterPro" id="IPR001199">
    <property type="entry name" value="Cyt_B5-like_heme/steroid-bd"/>
</dbReference>
<dbReference type="InterPro" id="IPR036400">
    <property type="entry name" value="Cyt_B5-like_heme/steroid_sf"/>
</dbReference>
<dbReference type="GO" id="GO:0020037">
    <property type="term" value="F:heme binding"/>
    <property type="evidence" value="ECO:0007669"/>
    <property type="project" value="UniProtKB-UniRule"/>
</dbReference>
<dbReference type="Proteomes" id="UP001177023">
    <property type="component" value="Unassembled WGS sequence"/>
</dbReference>
<accession>A0AA36GEB9</accession>
<comment type="caution">
    <text evidence="10">The sequence shown here is derived from an EMBL/GenBank/DDBJ whole genome shotgun (WGS) entry which is preliminary data.</text>
</comment>
<dbReference type="Gene3D" id="3.10.120.10">
    <property type="entry name" value="Cytochrome b5-like heme/steroid binding domain"/>
    <property type="match status" value="1"/>
</dbReference>
<feature type="domain" description="Cytochrome b5 heme-binding" evidence="9">
    <location>
        <begin position="294"/>
        <end position="370"/>
    </location>
</feature>
<reference evidence="10" key="1">
    <citation type="submission" date="2023-06" db="EMBL/GenBank/DDBJ databases">
        <authorList>
            <person name="Delattre M."/>
        </authorList>
    </citation>
    <scope>NUCLEOTIDE SEQUENCE</scope>
    <source>
        <strain evidence="10">AF72</strain>
    </source>
</reference>
<feature type="non-terminal residue" evidence="10">
    <location>
        <position position="1"/>
    </location>
</feature>
<sequence>MGAELWKRQIIYNFHIYRHCFVVFSLSPWLAGNQYDLAFAGLTLYCCSYAMCIILLTYHFVYRYLLICRPQQMYIFSETKNFIWWYVNWAFWAVAWALIVRATMYHWPELENYVYDDLMLQYNFDSRGDAILGPLYFLDDPNGSKIISWRAFLGSGCCMSIMGFCFTTILFCAVNVYKKLKSCSVMSEKTRKMQWDLFKALLVQFSLPAVCEFFPGGMNFLCPVFALPIGRWANFAGIIASFNNIIEPLCMLYFVKDYRFGLWHLLGLNRKDCEAYTASAVHPNLHDFTEKIMPNNYTLTDVQSHTTEDSLWIIIKGKVYDVTLFLDEHPGGRDVLMEQAGQDATEAFEDIGHSGDAKEMLNDYYIGDLVL</sequence>
<dbReference type="Gene3D" id="1.20.1070.10">
    <property type="entry name" value="Rhodopsin 7-helix transmembrane proteins"/>
    <property type="match status" value="1"/>
</dbReference>
<evidence type="ECO:0000256" key="2">
    <source>
        <dbReference type="ARBA" id="ARBA00022617"/>
    </source>
</evidence>
<keyword evidence="2 8" id="KW-0349">Heme</keyword>
<dbReference type="GO" id="GO:0042048">
    <property type="term" value="P:olfactory behavior"/>
    <property type="evidence" value="ECO:0007669"/>
    <property type="project" value="TreeGrafter"/>
</dbReference>
<dbReference type="Pfam" id="PF00173">
    <property type="entry name" value="Cyt-b5"/>
    <property type="match status" value="1"/>
</dbReference>
<keyword evidence="11" id="KW-1185">Reference proteome</keyword>
<feature type="transmembrane region" description="Helical" evidence="8">
    <location>
        <begin position="12"/>
        <end position="31"/>
    </location>
</feature>
<evidence type="ECO:0000313" key="11">
    <source>
        <dbReference type="Proteomes" id="UP001177023"/>
    </source>
</evidence>
<keyword evidence="6 8" id="KW-0472">Membrane</keyword>
<protein>
    <recommendedName>
        <fullName evidence="9">Cytochrome b5 heme-binding domain-containing protein</fullName>
    </recommendedName>
</protein>
<dbReference type="PRINTS" id="PR00363">
    <property type="entry name" value="CYTOCHROMEB5"/>
</dbReference>
<dbReference type="AlphaFoldDB" id="A0AA36GEB9"/>
<dbReference type="GO" id="GO:0038022">
    <property type="term" value="F:G protein-coupled olfactory receptor activity"/>
    <property type="evidence" value="ECO:0007669"/>
    <property type="project" value="TreeGrafter"/>
</dbReference>
<dbReference type="PANTHER" id="PTHR22943">
    <property type="entry name" value="7-TRANSMEMBRANE DOMAIN RECEPTOR C.ELEGANS"/>
    <property type="match status" value="1"/>
</dbReference>
<keyword evidence="5 8" id="KW-0408">Iron</keyword>
<organism evidence="10 11">
    <name type="scientific">Mesorhabditis spiculigera</name>
    <dbReference type="NCBI Taxonomy" id="96644"/>
    <lineage>
        <taxon>Eukaryota</taxon>
        <taxon>Metazoa</taxon>
        <taxon>Ecdysozoa</taxon>
        <taxon>Nematoda</taxon>
        <taxon>Chromadorea</taxon>
        <taxon>Rhabditida</taxon>
        <taxon>Rhabditina</taxon>
        <taxon>Rhabditomorpha</taxon>
        <taxon>Rhabditoidea</taxon>
        <taxon>Rhabditidae</taxon>
        <taxon>Mesorhabditinae</taxon>
        <taxon>Mesorhabditis</taxon>
    </lineage>
</organism>
<keyword evidence="4 8" id="KW-0479">Metal-binding</keyword>
<dbReference type="GO" id="GO:0046872">
    <property type="term" value="F:metal ion binding"/>
    <property type="evidence" value="ECO:0007669"/>
    <property type="project" value="UniProtKB-UniRule"/>
</dbReference>
<dbReference type="Pfam" id="PF10326">
    <property type="entry name" value="7TM_GPCR_Str"/>
    <property type="match status" value="1"/>
</dbReference>
<feature type="transmembrane region" description="Helical" evidence="8">
    <location>
        <begin position="82"/>
        <end position="104"/>
    </location>
</feature>
<name>A0AA36GEB9_9BILA</name>
<evidence type="ECO:0000256" key="1">
    <source>
        <dbReference type="ARBA" id="ARBA00004370"/>
    </source>
</evidence>
<dbReference type="PANTHER" id="PTHR22943:SF248">
    <property type="entry name" value="SEVEN TM RECEPTOR"/>
    <property type="match status" value="1"/>
</dbReference>
<feature type="transmembrane region" description="Helical" evidence="8">
    <location>
        <begin position="151"/>
        <end position="177"/>
    </location>
</feature>
<dbReference type="FunFam" id="3.10.120.10:FF:000002">
    <property type="entry name" value="Cytochrome b5 type B"/>
    <property type="match status" value="1"/>
</dbReference>
<dbReference type="GO" id="GO:0005886">
    <property type="term" value="C:plasma membrane"/>
    <property type="evidence" value="ECO:0007669"/>
    <property type="project" value="TreeGrafter"/>
</dbReference>
<feature type="transmembrane region" description="Helical" evidence="8">
    <location>
        <begin position="197"/>
        <end position="215"/>
    </location>
</feature>
<dbReference type="PROSITE" id="PS00191">
    <property type="entry name" value="CYTOCHROME_B5_1"/>
    <property type="match status" value="1"/>
</dbReference>
<evidence type="ECO:0000256" key="6">
    <source>
        <dbReference type="ARBA" id="ARBA00023136"/>
    </source>
</evidence>
<evidence type="ECO:0000256" key="7">
    <source>
        <dbReference type="ARBA" id="ARBA00038168"/>
    </source>
</evidence>
<proteinExistence type="inferred from homology"/>
<dbReference type="SUPFAM" id="SSF55856">
    <property type="entry name" value="Cytochrome b5-like heme/steroid binding domain"/>
    <property type="match status" value="1"/>
</dbReference>
<dbReference type="EMBL" id="CATQJA010002710">
    <property type="protein sequence ID" value="CAJ0587842.1"/>
    <property type="molecule type" value="Genomic_DNA"/>
</dbReference>
<keyword evidence="8" id="KW-1133">Transmembrane helix</keyword>
<dbReference type="InterPro" id="IPR018506">
    <property type="entry name" value="Cyt_B5_heme-BS"/>
</dbReference>
<evidence type="ECO:0000259" key="9">
    <source>
        <dbReference type="PROSITE" id="PS50255"/>
    </source>
</evidence>
<evidence type="ECO:0000313" key="10">
    <source>
        <dbReference type="EMBL" id="CAJ0587842.1"/>
    </source>
</evidence>
<comment type="caution">
    <text evidence="8">Lacks conserved residue(s) required for the propagation of feature annotation.</text>
</comment>
<dbReference type="SMART" id="SM01117">
    <property type="entry name" value="Cyt-b5"/>
    <property type="match status" value="1"/>
</dbReference>
<evidence type="ECO:0000256" key="8">
    <source>
        <dbReference type="RuleBase" id="RU362121"/>
    </source>
</evidence>
<dbReference type="PROSITE" id="PS50255">
    <property type="entry name" value="CYTOCHROME_B5_2"/>
    <property type="match status" value="1"/>
</dbReference>
<comment type="similarity">
    <text evidence="7 8">Belongs to the cytochrome b5 family.</text>
</comment>
<evidence type="ECO:0000256" key="3">
    <source>
        <dbReference type="ARBA" id="ARBA00022692"/>
    </source>
</evidence>
<keyword evidence="3 8" id="KW-0812">Transmembrane</keyword>
<gene>
    <name evidence="10" type="ORF">MSPICULIGERA_LOCUS25795</name>
</gene>
<dbReference type="SUPFAM" id="SSF81321">
    <property type="entry name" value="Family A G protein-coupled receptor-like"/>
    <property type="match status" value="1"/>
</dbReference>
<evidence type="ECO:0000256" key="4">
    <source>
        <dbReference type="ARBA" id="ARBA00022723"/>
    </source>
</evidence>
<evidence type="ECO:0000256" key="5">
    <source>
        <dbReference type="ARBA" id="ARBA00023004"/>
    </source>
</evidence>